<dbReference type="AlphaFoldDB" id="A0A2L2XAQ4"/>
<evidence type="ECO:0000313" key="2">
    <source>
        <dbReference type="Proteomes" id="UP000239549"/>
    </source>
</evidence>
<organism evidence="1 2">
    <name type="scientific">Desulfocucumis palustris</name>
    <dbReference type="NCBI Taxonomy" id="1898651"/>
    <lineage>
        <taxon>Bacteria</taxon>
        <taxon>Bacillati</taxon>
        <taxon>Bacillota</taxon>
        <taxon>Clostridia</taxon>
        <taxon>Eubacteriales</taxon>
        <taxon>Desulfocucumaceae</taxon>
        <taxon>Desulfocucumis</taxon>
    </lineage>
</organism>
<dbReference type="Proteomes" id="UP000239549">
    <property type="component" value="Unassembled WGS sequence"/>
</dbReference>
<protein>
    <submittedName>
        <fullName evidence="1">Uncharacterized protein</fullName>
    </submittedName>
</protein>
<gene>
    <name evidence="1" type="ORF">DCCM_2446</name>
</gene>
<keyword evidence="2" id="KW-1185">Reference proteome</keyword>
<name>A0A2L2XAQ4_9FIRM</name>
<reference evidence="2" key="1">
    <citation type="submission" date="2018-02" db="EMBL/GenBank/DDBJ databases">
        <title>Genome sequence of Desulfocucumis palustris strain NAW-5.</title>
        <authorList>
            <person name="Watanabe M."/>
            <person name="Kojima H."/>
            <person name="Fukui M."/>
        </authorList>
    </citation>
    <scope>NUCLEOTIDE SEQUENCE [LARGE SCALE GENOMIC DNA]</scope>
    <source>
        <strain evidence="2">NAW-5</strain>
    </source>
</reference>
<dbReference type="RefSeq" id="WP_104371745.1">
    <property type="nucleotide sequence ID" value="NZ_BFAV01000092.1"/>
</dbReference>
<evidence type="ECO:0000313" key="1">
    <source>
        <dbReference type="EMBL" id="GBF33347.1"/>
    </source>
</evidence>
<sequence length="81" mass="9174">MGDCSCGDKSNETVKCFSGGESRQLQLVKADSLEEANRLLKKEDHVYLGVFWNGNLSREEYILGRLERVKKSARKVGFSFD</sequence>
<comment type="caution">
    <text evidence="1">The sequence shown here is derived from an EMBL/GenBank/DDBJ whole genome shotgun (WGS) entry which is preliminary data.</text>
</comment>
<accession>A0A2L2XAQ4</accession>
<proteinExistence type="predicted"/>
<dbReference type="EMBL" id="BFAV01000092">
    <property type="protein sequence ID" value="GBF33347.1"/>
    <property type="molecule type" value="Genomic_DNA"/>
</dbReference>